<dbReference type="PANTHER" id="PTHR15581:SF0">
    <property type="entry name" value="CENTROMERE PROTEIN R"/>
    <property type="match status" value="1"/>
</dbReference>
<accession>A0A9B0TJ56</accession>
<dbReference type="GeneID" id="102837199"/>
<evidence type="ECO:0000313" key="2">
    <source>
        <dbReference type="Proteomes" id="UP000504623"/>
    </source>
</evidence>
<dbReference type="CTD" id="23421"/>
<gene>
    <name evidence="3" type="primary">ITGB3BP</name>
</gene>
<dbReference type="OrthoDB" id="8839831at2759"/>
<reference evidence="3" key="1">
    <citation type="submission" date="2025-08" db="UniProtKB">
        <authorList>
            <consortium name="RefSeq"/>
        </authorList>
    </citation>
    <scope>IDENTIFICATION</scope>
    <source>
        <tissue evidence="3">Spleen</tissue>
    </source>
</reference>
<dbReference type="Pfam" id="PF06729">
    <property type="entry name" value="CENP-R"/>
    <property type="match status" value="1"/>
</dbReference>
<dbReference type="AlphaFoldDB" id="A0A9B0TJ56"/>
<proteinExistence type="predicted"/>
<sequence>MPVKRSLKLEGLLKENSVESSDIQRKRSNITFSPTTGTCLMNSFNSPTRPKEQKHRNGPSNEKRAKLNDLNSRLAERKESTTDDNDEFMILLSEVEKSSEKIMEIMQNLSSLQALQGRKEFESIIGISCAPCFLKREMRKTKELMTKVVKQKLLKKRNAGPPNKGLHHLDSYEFLKASLN</sequence>
<organism evidence="2 3">
    <name type="scientific">Chrysochloris asiatica</name>
    <name type="common">Cape golden mole</name>
    <dbReference type="NCBI Taxonomy" id="185453"/>
    <lineage>
        <taxon>Eukaryota</taxon>
        <taxon>Metazoa</taxon>
        <taxon>Chordata</taxon>
        <taxon>Craniata</taxon>
        <taxon>Vertebrata</taxon>
        <taxon>Euteleostomi</taxon>
        <taxon>Mammalia</taxon>
        <taxon>Eutheria</taxon>
        <taxon>Afrotheria</taxon>
        <taxon>Chrysochloridae</taxon>
        <taxon>Chrysochlorinae</taxon>
        <taxon>Chrysochloris</taxon>
    </lineage>
</organism>
<dbReference type="InterPro" id="IPR009601">
    <property type="entry name" value="CENP-R"/>
</dbReference>
<dbReference type="GO" id="GO:0034080">
    <property type="term" value="P:CENP-A containing chromatin assembly"/>
    <property type="evidence" value="ECO:0007669"/>
    <property type="project" value="InterPro"/>
</dbReference>
<dbReference type="Proteomes" id="UP000504623">
    <property type="component" value="Unplaced"/>
</dbReference>
<evidence type="ECO:0000256" key="1">
    <source>
        <dbReference type="SAM" id="MobiDB-lite"/>
    </source>
</evidence>
<dbReference type="PANTHER" id="PTHR15581">
    <property type="entry name" value="CENTROMERE PROTEIN R"/>
    <property type="match status" value="1"/>
</dbReference>
<name>A0A9B0TJ56_CHRAS</name>
<feature type="compositionally biased region" description="Basic and acidic residues" evidence="1">
    <location>
        <begin position="14"/>
        <end position="25"/>
    </location>
</feature>
<protein>
    <submittedName>
        <fullName evidence="3">Centromere protein R</fullName>
    </submittedName>
</protein>
<keyword evidence="2" id="KW-1185">Reference proteome</keyword>
<dbReference type="RefSeq" id="XP_006862565.1">
    <property type="nucleotide sequence ID" value="XM_006862503.1"/>
</dbReference>
<feature type="compositionally biased region" description="Polar residues" evidence="1">
    <location>
        <begin position="29"/>
        <end position="48"/>
    </location>
</feature>
<feature type="region of interest" description="Disordered" evidence="1">
    <location>
        <begin position="14"/>
        <end position="64"/>
    </location>
</feature>
<dbReference type="GO" id="GO:0006355">
    <property type="term" value="P:regulation of DNA-templated transcription"/>
    <property type="evidence" value="ECO:0007669"/>
    <property type="project" value="InterPro"/>
</dbReference>
<dbReference type="GO" id="GO:0005654">
    <property type="term" value="C:nucleoplasm"/>
    <property type="evidence" value="ECO:0007669"/>
    <property type="project" value="TreeGrafter"/>
</dbReference>
<dbReference type="PIRSF" id="PIRSF011860">
    <property type="entry name" value="NRIF3_coact_rcpt"/>
    <property type="match status" value="1"/>
</dbReference>
<evidence type="ECO:0000313" key="3">
    <source>
        <dbReference type="RefSeq" id="XP_006862565.1"/>
    </source>
</evidence>